<evidence type="ECO:0000313" key="1">
    <source>
        <dbReference type="EMBL" id="RXJ64463.1"/>
    </source>
</evidence>
<sequence>MKKTYQAENISCNNCANMIKASLTDDFGEIEVNLEATPKEVTLDIENDENEKKFISEMSELGFPIINK</sequence>
<proteinExistence type="predicted"/>
<dbReference type="AlphaFoldDB" id="A0A4Q0Y400"/>
<name>A0A4Q0Y400_9BACT</name>
<keyword evidence="2" id="KW-1185">Reference proteome</keyword>
<accession>A0A4Q0Y400</accession>
<dbReference type="EMBL" id="PDKO01000001">
    <property type="protein sequence ID" value="RXJ64463.1"/>
    <property type="molecule type" value="Genomic_DNA"/>
</dbReference>
<dbReference type="Gene3D" id="3.30.70.100">
    <property type="match status" value="1"/>
</dbReference>
<dbReference type="RefSeq" id="WP_129080895.1">
    <property type="nucleotide sequence ID" value="NZ_CP041070.1"/>
</dbReference>
<dbReference type="Proteomes" id="UP000290191">
    <property type="component" value="Unassembled WGS sequence"/>
</dbReference>
<dbReference type="InterPro" id="IPR036163">
    <property type="entry name" value="HMA_dom_sf"/>
</dbReference>
<dbReference type="SUPFAM" id="SSF55008">
    <property type="entry name" value="HMA, heavy metal-associated domain"/>
    <property type="match status" value="1"/>
</dbReference>
<dbReference type="GO" id="GO:0046872">
    <property type="term" value="F:metal ion binding"/>
    <property type="evidence" value="ECO:0007669"/>
    <property type="project" value="InterPro"/>
</dbReference>
<evidence type="ECO:0000313" key="2">
    <source>
        <dbReference type="Proteomes" id="UP000290191"/>
    </source>
</evidence>
<dbReference type="STRING" id="877500.GCA_000935065_02641"/>
<protein>
    <submittedName>
        <fullName evidence="1">Heavy metal transport/detoxification protein</fullName>
    </submittedName>
</protein>
<gene>
    <name evidence="1" type="ORF">CRV06_00465</name>
</gene>
<organism evidence="1 2">
    <name type="scientific">Halarcobacter anaerophilus</name>
    <dbReference type="NCBI Taxonomy" id="877500"/>
    <lineage>
        <taxon>Bacteria</taxon>
        <taxon>Pseudomonadati</taxon>
        <taxon>Campylobacterota</taxon>
        <taxon>Epsilonproteobacteria</taxon>
        <taxon>Campylobacterales</taxon>
        <taxon>Arcobacteraceae</taxon>
        <taxon>Halarcobacter</taxon>
    </lineage>
</organism>
<comment type="caution">
    <text evidence="1">The sequence shown here is derived from an EMBL/GenBank/DDBJ whole genome shotgun (WGS) entry which is preliminary data.</text>
</comment>
<dbReference type="OrthoDB" id="677920at2"/>
<reference evidence="1 2" key="1">
    <citation type="submission" date="2017-10" db="EMBL/GenBank/DDBJ databases">
        <title>Genomics of the genus Arcobacter.</title>
        <authorList>
            <person name="Perez-Cataluna A."/>
            <person name="Figueras M.J."/>
        </authorList>
    </citation>
    <scope>NUCLEOTIDE SEQUENCE [LARGE SCALE GENOMIC DNA]</scope>
    <source>
        <strain evidence="1 2">DSM 24636</strain>
    </source>
</reference>